<comment type="similarity">
    <text evidence="2">Belongs to the amino acid-polyamine-organocation (APC) superfamily. Spore germination protein (SGP) (TC 2.A.3.9) family.</text>
</comment>
<evidence type="ECO:0000313" key="10">
    <source>
        <dbReference type="Proteomes" id="UP001285636"/>
    </source>
</evidence>
<keyword evidence="4" id="KW-0309">Germination</keyword>
<keyword evidence="5 8" id="KW-0812">Transmembrane</keyword>
<feature type="transmembrane region" description="Helical" evidence="8">
    <location>
        <begin position="143"/>
        <end position="161"/>
    </location>
</feature>
<protein>
    <submittedName>
        <fullName evidence="9">Endospore germination permease</fullName>
    </submittedName>
</protein>
<keyword evidence="7 8" id="KW-0472">Membrane</keyword>
<dbReference type="Pfam" id="PF03845">
    <property type="entry name" value="Spore_permease"/>
    <property type="match status" value="1"/>
</dbReference>
<sequence length="362" mass="42141">MPFGIVTLAFIVFLSIGLFAHVQVIPALLSVSHRDSWISILLTIFLWLVWAFVIYKILRLLYKKDIPVFLKKQSKSPGWYYVITLPFATYLFFGVIITIKDIAYWSQLTYAPNLSIWIINGLLLLFCFFCVRSGFNTIGNVSLLILPLVAFLGFFVATANIPKKHYELLLPLFENGLIPTFQGLTYTSLPIMEFFILFFIHSHFKKNFSYKSILVIGLLIIGLMLGPTVGTIVEFGPEYSSLFRYPAYEQWRILTIGKYFSNVDFFATFQWLSGGIVRISLFLFVLLNIFKNDKRKTSKNVYVLFLLTYLISILPIDPYLFYDWIFTYYFPIALFVLVIHTLFLLIILYKMDRKTKERNVSL</sequence>
<dbReference type="RefSeq" id="WP_323467286.1">
    <property type="nucleotide sequence ID" value="NZ_CP144224.1"/>
</dbReference>
<evidence type="ECO:0000313" key="9">
    <source>
        <dbReference type="EMBL" id="MDV2886598.1"/>
    </source>
</evidence>
<proteinExistence type="inferred from homology"/>
<comment type="subcellular location">
    <subcellularLocation>
        <location evidence="1">Membrane</location>
        <topology evidence="1">Multi-pass membrane protein</topology>
    </subcellularLocation>
</comment>
<evidence type="ECO:0000256" key="8">
    <source>
        <dbReference type="SAM" id="Phobius"/>
    </source>
</evidence>
<keyword evidence="6 8" id="KW-1133">Transmembrane helix</keyword>
<feature type="transmembrane region" description="Helical" evidence="8">
    <location>
        <begin position="328"/>
        <end position="349"/>
    </location>
</feature>
<evidence type="ECO:0000256" key="2">
    <source>
        <dbReference type="ARBA" id="ARBA00007998"/>
    </source>
</evidence>
<feature type="transmembrane region" description="Helical" evidence="8">
    <location>
        <begin position="302"/>
        <end position="322"/>
    </location>
</feature>
<dbReference type="GO" id="GO:0016020">
    <property type="term" value="C:membrane"/>
    <property type="evidence" value="ECO:0007669"/>
    <property type="project" value="UniProtKB-SubCell"/>
</dbReference>
<keyword evidence="3" id="KW-0813">Transport</keyword>
<gene>
    <name evidence="9" type="ORF">RYX45_15510</name>
</gene>
<name>A0AAJ2NQJ4_ALKPS</name>
<accession>A0AAJ2NQJ4</accession>
<feature type="transmembrane region" description="Helical" evidence="8">
    <location>
        <begin position="269"/>
        <end position="290"/>
    </location>
</feature>
<evidence type="ECO:0000256" key="6">
    <source>
        <dbReference type="ARBA" id="ARBA00022989"/>
    </source>
</evidence>
<evidence type="ECO:0000256" key="7">
    <source>
        <dbReference type="ARBA" id="ARBA00023136"/>
    </source>
</evidence>
<reference evidence="9" key="1">
    <citation type="submission" date="2023-10" db="EMBL/GenBank/DDBJ databases">
        <title>Screening of Alkalihalophilus pseudofirmusBZ-TG-HK211 and Its Alleviation of Salt Stress on Rapeseed Growth.</title>
        <authorList>
            <person name="Zhao B."/>
            <person name="Guo T."/>
        </authorList>
    </citation>
    <scope>NUCLEOTIDE SEQUENCE</scope>
    <source>
        <strain evidence="9">BZ-TG-HK211</strain>
    </source>
</reference>
<dbReference type="AlphaFoldDB" id="A0AAJ2NQJ4"/>
<evidence type="ECO:0000256" key="3">
    <source>
        <dbReference type="ARBA" id="ARBA00022448"/>
    </source>
</evidence>
<comment type="caution">
    <text evidence="9">The sequence shown here is derived from an EMBL/GenBank/DDBJ whole genome shotgun (WGS) entry which is preliminary data.</text>
</comment>
<dbReference type="GO" id="GO:0009847">
    <property type="term" value="P:spore germination"/>
    <property type="evidence" value="ECO:0007669"/>
    <property type="project" value="InterPro"/>
</dbReference>
<evidence type="ECO:0000256" key="4">
    <source>
        <dbReference type="ARBA" id="ARBA00022544"/>
    </source>
</evidence>
<dbReference type="EMBL" id="JAWJAY010000004">
    <property type="protein sequence ID" value="MDV2886598.1"/>
    <property type="molecule type" value="Genomic_DNA"/>
</dbReference>
<feature type="transmembrane region" description="Helical" evidence="8">
    <location>
        <begin position="212"/>
        <end position="233"/>
    </location>
</feature>
<dbReference type="Proteomes" id="UP001285636">
    <property type="component" value="Unassembled WGS sequence"/>
</dbReference>
<dbReference type="PANTHER" id="PTHR34975">
    <property type="entry name" value="SPORE GERMINATION PROTEIN A2"/>
    <property type="match status" value="1"/>
</dbReference>
<dbReference type="PANTHER" id="PTHR34975:SF2">
    <property type="entry name" value="SPORE GERMINATION PROTEIN A2"/>
    <property type="match status" value="1"/>
</dbReference>
<feature type="transmembrane region" description="Helical" evidence="8">
    <location>
        <begin position="114"/>
        <end position="131"/>
    </location>
</feature>
<evidence type="ECO:0000256" key="1">
    <source>
        <dbReference type="ARBA" id="ARBA00004141"/>
    </source>
</evidence>
<dbReference type="NCBIfam" id="TIGR00912">
    <property type="entry name" value="2A0309"/>
    <property type="match status" value="1"/>
</dbReference>
<organism evidence="9 10">
    <name type="scientific">Alkalihalophilus pseudofirmus</name>
    <name type="common">Bacillus pseudofirmus</name>
    <dbReference type="NCBI Taxonomy" id="79885"/>
    <lineage>
        <taxon>Bacteria</taxon>
        <taxon>Bacillati</taxon>
        <taxon>Bacillota</taxon>
        <taxon>Bacilli</taxon>
        <taxon>Bacillales</taxon>
        <taxon>Bacillaceae</taxon>
        <taxon>Alkalihalophilus</taxon>
    </lineage>
</organism>
<dbReference type="InterPro" id="IPR004761">
    <property type="entry name" value="Spore_GerAB"/>
</dbReference>
<feature type="transmembrane region" description="Helical" evidence="8">
    <location>
        <begin position="181"/>
        <end position="200"/>
    </location>
</feature>
<feature type="transmembrane region" description="Helical" evidence="8">
    <location>
        <begin position="79"/>
        <end position="99"/>
    </location>
</feature>
<evidence type="ECO:0000256" key="5">
    <source>
        <dbReference type="ARBA" id="ARBA00022692"/>
    </source>
</evidence>
<feature type="transmembrane region" description="Helical" evidence="8">
    <location>
        <begin position="36"/>
        <end position="58"/>
    </location>
</feature>